<organism evidence="1 2">
    <name type="scientific">Hypoxylon rubiginosum</name>
    <dbReference type="NCBI Taxonomy" id="110542"/>
    <lineage>
        <taxon>Eukaryota</taxon>
        <taxon>Fungi</taxon>
        <taxon>Dikarya</taxon>
        <taxon>Ascomycota</taxon>
        <taxon>Pezizomycotina</taxon>
        <taxon>Sordariomycetes</taxon>
        <taxon>Xylariomycetidae</taxon>
        <taxon>Xylariales</taxon>
        <taxon>Hypoxylaceae</taxon>
        <taxon>Hypoxylon</taxon>
    </lineage>
</organism>
<evidence type="ECO:0000313" key="2">
    <source>
        <dbReference type="Proteomes" id="UP001497680"/>
    </source>
</evidence>
<dbReference type="EMBL" id="MU394315">
    <property type="protein sequence ID" value="KAI6086432.1"/>
    <property type="molecule type" value="Genomic_DNA"/>
</dbReference>
<reference evidence="1 2" key="1">
    <citation type="journal article" date="2022" name="New Phytol.">
        <title>Ecological generalism drives hyperdiversity of secondary metabolite gene clusters in xylarialean endophytes.</title>
        <authorList>
            <person name="Franco M.E.E."/>
            <person name="Wisecaver J.H."/>
            <person name="Arnold A.E."/>
            <person name="Ju Y.M."/>
            <person name="Slot J.C."/>
            <person name="Ahrendt S."/>
            <person name="Moore L.P."/>
            <person name="Eastman K.E."/>
            <person name="Scott K."/>
            <person name="Konkel Z."/>
            <person name="Mondo S.J."/>
            <person name="Kuo A."/>
            <person name="Hayes R.D."/>
            <person name="Haridas S."/>
            <person name="Andreopoulos B."/>
            <person name="Riley R."/>
            <person name="LaButti K."/>
            <person name="Pangilinan J."/>
            <person name="Lipzen A."/>
            <person name="Amirebrahimi M."/>
            <person name="Yan J."/>
            <person name="Adam C."/>
            <person name="Keymanesh K."/>
            <person name="Ng V."/>
            <person name="Louie K."/>
            <person name="Northen T."/>
            <person name="Drula E."/>
            <person name="Henrissat B."/>
            <person name="Hsieh H.M."/>
            <person name="Youens-Clark K."/>
            <person name="Lutzoni F."/>
            <person name="Miadlikowska J."/>
            <person name="Eastwood D.C."/>
            <person name="Hamelin R.C."/>
            <person name="Grigoriev I.V."/>
            <person name="U'Ren J.M."/>
        </authorList>
    </citation>
    <scope>NUCLEOTIDE SEQUENCE [LARGE SCALE GENOMIC DNA]</scope>
    <source>
        <strain evidence="1 2">ER1909</strain>
    </source>
</reference>
<dbReference type="Proteomes" id="UP001497680">
    <property type="component" value="Unassembled WGS sequence"/>
</dbReference>
<name>A0ACC0D103_9PEZI</name>
<comment type="caution">
    <text evidence="1">The sequence shown here is derived from an EMBL/GenBank/DDBJ whole genome shotgun (WGS) entry which is preliminary data.</text>
</comment>
<sequence>MTPDIKQRTTSDQEWTRVRRKGRRPKNHPAPEGRGPFPGPKPGQPFLTLSDIQSEHQRIKDQWESSTCCRRLREIISSHSSQHAISQAICFGLGSFDPENGSWENRRSAHVQLTAFLCIVEQLQRSSSQKIGCLFQEPLFNSVDREFLQSLGHEVVDSPRGFDCVNPSTLVFGIHLYRDIYNQTVAKHLPAMFVGTPYDIWEDFQGFSLSEFVKMKELDERSVKVEFPEDSGYATFSTTTIHWRQDEK</sequence>
<gene>
    <name evidence="1" type="ORF">F4821DRAFT_259898</name>
</gene>
<evidence type="ECO:0000313" key="1">
    <source>
        <dbReference type="EMBL" id="KAI6086432.1"/>
    </source>
</evidence>
<proteinExistence type="predicted"/>
<accession>A0ACC0D103</accession>
<protein>
    <submittedName>
        <fullName evidence="1">Uncharacterized protein</fullName>
    </submittedName>
</protein>
<keyword evidence="2" id="KW-1185">Reference proteome</keyword>